<reference evidence="2 3" key="1">
    <citation type="submission" date="2017-04" db="EMBL/GenBank/DDBJ databases">
        <title>Genome sequencing of [Candida] sorbophila.</title>
        <authorList>
            <person name="Ahn J.O."/>
        </authorList>
    </citation>
    <scope>NUCLEOTIDE SEQUENCE [LARGE SCALE GENOMIC DNA]</scope>
    <source>
        <strain evidence="2 3">DS02</strain>
    </source>
</reference>
<organism evidence="2 3">
    <name type="scientific">Wickerhamiella sorbophila</name>
    <dbReference type="NCBI Taxonomy" id="45607"/>
    <lineage>
        <taxon>Eukaryota</taxon>
        <taxon>Fungi</taxon>
        <taxon>Dikarya</taxon>
        <taxon>Ascomycota</taxon>
        <taxon>Saccharomycotina</taxon>
        <taxon>Dipodascomycetes</taxon>
        <taxon>Dipodascales</taxon>
        <taxon>Trichomonascaceae</taxon>
        <taxon>Wickerhamiella</taxon>
    </lineage>
</organism>
<proteinExistence type="predicted"/>
<accession>A0A2T0FIQ0</accession>
<protein>
    <submittedName>
        <fullName evidence="2">Uncharacterized protein</fullName>
    </submittedName>
</protein>
<dbReference type="AlphaFoldDB" id="A0A2T0FIQ0"/>
<keyword evidence="3" id="KW-1185">Reference proteome</keyword>
<evidence type="ECO:0000313" key="2">
    <source>
        <dbReference type="EMBL" id="PRT54846.1"/>
    </source>
</evidence>
<dbReference type="RefSeq" id="XP_024664791.1">
    <property type="nucleotide sequence ID" value="XM_024809023.1"/>
</dbReference>
<evidence type="ECO:0000256" key="1">
    <source>
        <dbReference type="SAM" id="MobiDB-lite"/>
    </source>
</evidence>
<sequence>MGQLQLTDRSDHTFDEAGYMQGVQAKGFEVVDSLACDDAPEIEIVPSFLKIPKAIIDHPPKAFYQRESQALIPYRPPPAQAIEGDDDDDVMKE</sequence>
<name>A0A2T0FIQ0_9ASCO</name>
<dbReference type="GeneID" id="36516214"/>
<evidence type="ECO:0000313" key="3">
    <source>
        <dbReference type="Proteomes" id="UP000238350"/>
    </source>
</evidence>
<dbReference type="Proteomes" id="UP000238350">
    <property type="component" value="Unassembled WGS sequence"/>
</dbReference>
<gene>
    <name evidence="2" type="ORF">B9G98_02466</name>
</gene>
<comment type="caution">
    <text evidence="2">The sequence shown here is derived from an EMBL/GenBank/DDBJ whole genome shotgun (WGS) entry which is preliminary data.</text>
</comment>
<feature type="region of interest" description="Disordered" evidence="1">
    <location>
        <begin position="72"/>
        <end position="93"/>
    </location>
</feature>
<dbReference type="EMBL" id="NDIQ01000021">
    <property type="protein sequence ID" value="PRT54846.1"/>
    <property type="molecule type" value="Genomic_DNA"/>
</dbReference>
<feature type="compositionally biased region" description="Acidic residues" evidence="1">
    <location>
        <begin position="83"/>
        <end position="93"/>
    </location>
</feature>